<dbReference type="AlphaFoldDB" id="A0A9P7PY04"/>
<keyword evidence="2" id="KW-1185">Reference proteome</keyword>
<reference evidence="1 2" key="1">
    <citation type="journal article" date="2020" name="bioRxiv">
        <title>Whole genome comparisons of ergot fungi reveals the divergence and evolution of species within the genus Claviceps are the result of varying mechanisms driving genome evolution and host range expansion.</title>
        <authorList>
            <person name="Wyka S.A."/>
            <person name="Mondo S.J."/>
            <person name="Liu M."/>
            <person name="Dettman J."/>
            <person name="Nalam V."/>
            <person name="Broders K.D."/>
        </authorList>
    </citation>
    <scope>NUCLEOTIDE SEQUENCE [LARGE SCALE GENOMIC DNA]</scope>
    <source>
        <strain evidence="1 2">LM576</strain>
    </source>
</reference>
<proteinExistence type="predicted"/>
<gene>
    <name evidence="1" type="ORF">E4U13_005802</name>
</gene>
<organism evidence="1 2">
    <name type="scientific">Claviceps humidiphila</name>
    <dbReference type="NCBI Taxonomy" id="1294629"/>
    <lineage>
        <taxon>Eukaryota</taxon>
        <taxon>Fungi</taxon>
        <taxon>Dikarya</taxon>
        <taxon>Ascomycota</taxon>
        <taxon>Pezizomycotina</taxon>
        <taxon>Sordariomycetes</taxon>
        <taxon>Hypocreomycetidae</taxon>
        <taxon>Hypocreales</taxon>
        <taxon>Clavicipitaceae</taxon>
        <taxon>Claviceps</taxon>
    </lineage>
</organism>
<dbReference type="Proteomes" id="UP000732380">
    <property type="component" value="Unassembled WGS sequence"/>
</dbReference>
<name>A0A9P7PY04_9HYPO</name>
<dbReference type="EMBL" id="SRQM01000484">
    <property type="protein sequence ID" value="KAG6109505.1"/>
    <property type="molecule type" value="Genomic_DNA"/>
</dbReference>
<comment type="caution">
    <text evidence="1">The sequence shown here is derived from an EMBL/GenBank/DDBJ whole genome shotgun (WGS) entry which is preliminary data.</text>
</comment>
<protein>
    <submittedName>
        <fullName evidence="1">Uncharacterized protein</fullName>
    </submittedName>
</protein>
<sequence>MKASSTNEKTAFLREKEDRSLVPIFTIHGRASVYNLWNQPDSDHQITIMEDLVSHLSRKGFKAFKDDNNDHTKLSDQWKNDFLRYEMKRRMIHHLTLLIRNETLHPTRESPRRIK</sequence>
<evidence type="ECO:0000313" key="2">
    <source>
        <dbReference type="Proteomes" id="UP000732380"/>
    </source>
</evidence>
<accession>A0A9P7PY04</accession>
<evidence type="ECO:0000313" key="1">
    <source>
        <dbReference type="EMBL" id="KAG6109505.1"/>
    </source>
</evidence>